<dbReference type="Gene3D" id="1.10.439.10">
    <property type="entry name" value="Penicillin Amidohydrolase, domain 1"/>
    <property type="match status" value="1"/>
</dbReference>
<gene>
    <name evidence="6" type="ORF">SAMN05192573_102101</name>
</gene>
<dbReference type="Proteomes" id="UP000199705">
    <property type="component" value="Unassembled WGS sequence"/>
</dbReference>
<dbReference type="InterPro" id="IPR002692">
    <property type="entry name" value="S45"/>
</dbReference>
<dbReference type="CDD" id="cd03747">
    <property type="entry name" value="Ntn_PGA_like"/>
    <property type="match status" value="1"/>
</dbReference>
<dbReference type="InterPro" id="IPR014395">
    <property type="entry name" value="Pen/GL7ACA/AHL_acylase"/>
</dbReference>
<name>A0A1G7R243_9SPHI</name>
<dbReference type="InterPro" id="IPR029055">
    <property type="entry name" value="Ntn_hydrolases_N"/>
</dbReference>
<dbReference type="Gene3D" id="2.30.120.10">
    <property type="match status" value="1"/>
</dbReference>
<dbReference type="PIRSF" id="PIRSF001227">
    <property type="entry name" value="Pen_acylase"/>
    <property type="match status" value="1"/>
</dbReference>
<evidence type="ECO:0000256" key="3">
    <source>
        <dbReference type="ARBA" id="ARBA00023145"/>
    </source>
</evidence>
<dbReference type="GO" id="GO:0016811">
    <property type="term" value="F:hydrolase activity, acting on carbon-nitrogen (but not peptide) bonds, in linear amides"/>
    <property type="evidence" value="ECO:0007669"/>
    <property type="project" value="InterPro"/>
</dbReference>
<feature type="binding site" evidence="5">
    <location>
        <position position="218"/>
    </location>
    <ligand>
        <name>Ca(2+)</name>
        <dbReference type="ChEBI" id="CHEBI:29108"/>
    </ligand>
</feature>
<evidence type="ECO:0000313" key="7">
    <source>
        <dbReference type="Proteomes" id="UP000199705"/>
    </source>
</evidence>
<organism evidence="6 7">
    <name type="scientific">Mucilaginibacter gossypii</name>
    <dbReference type="NCBI Taxonomy" id="551996"/>
    <lineage>
        <taxon>Bacteria</taxon>
        <taxon>Pseudomonadati</taxon>
        <taxon>Bacteroidota</taxon>
        <taxon>Sphingobacteriia</taxon>
        <taxon>Sphingobacteriales</taxon>
        <taxon>Sphingobacteriaceae</taxon>
        <taxon>Mucilaginibacter</taxon>
    </lineage>
</organism>
<dbReference type="STRING" id="551996.SAMN05192573_102101"/>
<dbReference type="SUPFAM" id="SSF56235">
    <property type="entry name" value="N-terminal nucleophile aminohydrolases (Ntn hydrolases)"/>
    <property type="match status" value="1"/>
</dbReference>
<dbReference type="PANTHER" id="PTHR34218:SF4">
    <property type="entry name" value="ACYL-HOMOSERINE LACTONE ACYLASE QUIP"/>
    <property type="match status" value="1"/>
</dbReference>
<feature type="active site" description="Nucleophile" evidence="4">
    <location>
        <position position="288"/>
    </location>
</feature>
<keyword evidence="3" id="KW-0865">Zymogen</keyword>
<keyword evidence="5" id="KW-0479">Metal-binding</keyword>
<evidence type="ECO:0000256" key="4">
    <source>
        <dbReference type="PIRSR" id="PIRSR001227-1"/>
    </source>
</evidence>
<dbReference type="Gene3D" id="3.60.20.10">
    <property type="entry name" value="Glutamine Phosphoribosylpyrophosphate, subunit 1, domain 1"/>
    <property type="match status" value="1"/>
</dbReference>
<evidence type="ECO:0000313" key="6">
    <source>
        <dbReference type="EMBL" id="SDG04798.1"/>
    </source>
</evidence>
<evidence type="ECO:0000256" key="1">
    <source>
        <dbReference type="ARBA" id="ARBA00006586"/>
    </source>
</evidence>
<dbReference type="InterPro" id="IPR043147">
    <property type="entry name" value="Penicillin_amidase_A-knob"/>
</dbReference>
<dbReference type="Pfam" id="PF01804">
    <property type="entry name" value="Penicil_amidase"/>
    <property type="match status" value="1"/>
</dbReference>
<sequence>MVNFRGIIIQAMKFTKAFISIFFTLLLIWALQTKISLVPPLGKFLSPADGFWQNAESKHILPALNLKLNGLQDKVTIKFDENHIPHIFAQNEHDLYFAQGYMTATDRLWQMDIQTRQAAGRLAEVIGPKVLDIDRYHRRMGMVYGAEKTIKAMMADPVERNMILAYTDGINSYIHQLSPRSYPIEFKLLNYAPEDWKPINCAFLLKLMSETLAGGSNEFAMTNILRKFGPASTNDLFPDYPMHEDPIIPTGTKWDYFKTLPIPKPSANFLAGMADSTNTKPRVEGIGSNNWAVAGSKTASGYPILANDPHLNLTLPSIWYQVQLSAPGMNVYGVSLPGAPCVILGFNNNISWGITNVDADVLDWYQEKFRDTKMEEYWYNNKWNKTTRRVEKIEVLGQKPVYDTVVYTHHGPVVYQNNAQKADGPDFVPVGHSLRWIAHEQSNELMAMYLLNTGKNYDDYRKALTFFSAPASNFVFASKDDIAITPNGKYPLKYKDQGKFILDGTDPADDWHGWVPFGQDPTIKNPARGFVSSANQSSTDPSYPYYINWSFAPYERGKRINDRLAVMTNATVDSMRKLQTDVYSIRAQNILPTMLKYIDPTKLNATQLSAYDQINMWDKNFAPNSIGATVFTNWWSQLYNAVWGDDFADKTLQNNFPSVDRTEKLLLNEPTSKWFDDIRTPAKETAADIVNKAFAAAVKEITDRCGKPGANWQWGKFKRMEIASLSRQPAFGSGNFESGGTASTVNALHDGHGPSWRMVVQMGPKVKGYGIFPGGESGNPGSFFYNDMFKTWNEGKLKELLFMQSVSEQSPRIKSTYTLTGK</sequence>
<reference evidence="7" key="1">
    <citation type="submission" date="2016-10" db="EMBL/GenBank/DDBJ databases">
        <authorList>
            <person name="Varghese N."/>
            <person name="Submissions S."/>
        </authorList>
    </citation>
    <scope>NUCLEOTIDE SEQUENCE [LARGE SCALE GENOMIC DNA]</scope>
    <source>
        <strain evidence="7">Gh-67</strain>
    </source>
</reference>
<dbReference type="GO" id="GO:0046872">
    <property type="term" value="F:metal ion binding"/>
    <property type="evidence" value="ECO:0007669"/>
    <property type="project" value="UniProtKB-KW"/>
</dbReference>
<keyword evidence="2" id="KW-0378">Hydrolase</keyword>
<keyword evidence="5" id="KW-0106">Calcium</keyword>
<dbReference type="PANTHER" id="PTHR34218">
    <property type="entry name" value="PEPTIDASE S45 PENICILLIN AMIDASE"/>
    <property type="match status" value="1"/>
</dbReference>
<proteinExistence type="inferred from homology"/>
<accession>A0A1G7R243</accession>
<protein>
    <submittedName>
        <fullName evidence="6">Penicillin amidase</fullName>
    </submittedName>
</protein>
<dbReference type="InterPro" id="IPR043146">
    <property type="entry name" value="Penicillin_amidase_N_B-knob"/>
</dbReference>
<evidence type="ECO:0000256" key="5">
    <source>
        <dbReference type="PIRSR" id="PIRSR001227-2"/>
    </source>
</evidence>
<comment type="similarity">
    <text evidence="1">Belongs to the peptidase S45 family.</text>
</comment>
<keyword evidence="7" id="KW-1185">Reference proteome</keyword>
<dbReference type="Gene3D" id="1.10.1400.10">
    <property type="match status" value="1"/>
</dbReference>
<comment type="cofactor">
    <cofactor evidence="5">
        <name>Ca(2+)</name>
        <dbReference type="ChEBI" id="CHEBI:29108"/>
    </cofactor>
    <text evidence="5">Binds 1 Ca(2+) ion per dimer.</text>
</comment>
<feature type="binding site" evidence="5">
    <location>
        <position position="363"/>
    </location>
    <ligand>
        <name>Ca(2+)</name>
        <dbReference type="ChEBI" id="CHEBI:29108"/>
    </ligand>
</feature>
<feature type="binding site" evidence="5">
    <location>
        <position position="360"/>
    </location>
    <ligand>
        <name>Ca(2+)</name>
        <dbReference type="ChEBI" id="CHEBI:29108"/>
    </ligand>
</feature>
<dbReference type="EMBL" id="FNCG01000002">
    <property type="protein sequence ID" value="SDG04798.1"/>
    <property type="molecule type" value="Genomic_DNA"/>
</dbReference>
<dbReference type="GO" id="GO:0017000">
    <property type="term" value="P:antibiotic biosynthetic process"/>
    <property type="evidence" value="ECO:0007669"/>
    <property type="project" value="InterPro"/>
</dbReference>
<evidence type="ECO:0000256" key="2">
    <source>
        <dbReference type="ARBA" id="ARBA00022801"/>
    </source>
</evidence>
<dbReference type="InterPro" id="IPR023343">
    <property type="entry name" value="Penicillin_amidase_dom1"/>
</dbReference>
<dbReference type="AlphaFoldDB" id="A0A1G7R243"/>